<evidence type="ECO:0000313" key="3">
    <source>
        <dbReference type="Proteomes" id="UP001311915"/>
    </source>
</evidence>
<feature type="compositionally biased region" description="Polar residues" evidence="1">
    <location>
        <begin position="154"/>
        <end position="174"/>
    </location>
</feature>
<name>A0AAV9MQ40_9SOLN</name>
<feature type="compositionally biased region" description="Polar residues" evidence="1">
    <location>
        <begin position="70"/>
        <end position="83"/>
    </location>
</feature>
<gene>
    <name evidence="2" type="ORF">R3W88_003835</name>
</gene>
<feature type="region of interest" description="Disordered" evidence="1">
    <location>
        <begin position="236"/>
        <end position="255"/>
    </location>
</feature>
<organism evidence="2 3">
    <name type="scientific">Solanum pinnatisectum</name>
    <name type="common">tansyleaf nightshade</name>
    <dbReference type="NCBI Taxonomy" id="50273"/>
    <lineage>
        <taxon>Eukaryota</taxon>
        <taxon>Viridiplantae</taxon>
        <taxon>Streptophyta</taxon>
        <taxon>Embryophyta</taxon>
        <taxon>Tracheophyta</taxon>
        <taxon>Spermatophyta</taxon>
        <taxon>Magnoliopsida</taxon>
        <taxon>eudicotyledons</taxon>
        <taxon>Gunneridae</taxon>
        <taxon>Pentapetalae</taxon>
        <taxon>asterids</taxon>
        <taxon>lamiids</taxon>
        <taxon>Solanales</taxon>
        <taxon>Solanaceae</taxon>
        <taxon>Solanoideae</taxon>
        <taxon>Solaneae</taxon>
        <taxon>Solanum</taxon>
    </lineage>
</organism>
<dbReference type="Proteomes" id="UP001311915">
    <property type="component" value="Unassembled WGS sequence"/>
</dbReference>
<dbReference type="EMBL" id="JAWPEI010000001">
    <property type="protein sequence ID" value="KAK4740138.1"/>
    <property type="molecule type" value="Genomic_DNA"/>
</dbReference>
<sequence length="296" mass="33150">MDSDPTSNLSNTNRTIYGSNDKNWAEITSKSLHDPLNLMNQSIKDVPESSKPKVAKIPQKRGRKAAPAISRQSLPRNACSNIVPTPEELAAFDLPEDEHASPSSPPQYLVQSNDIANFDDFSTRPPEQLLRRSSRVSDTSSLPPPKRRKKENTPKVSEPSQPDQSNMSLSQPFSISDGPLTPATNVHGSADAKKVNYVISDIEELKDHLKNYVDKKSQELVILKKEYHLQLMRSRHKENNNVDPQSSNKQPSPHIQTDLADAVGVVDCEVGVFVNEVDYKLMSMQRMMKHIKPHKI</sequence>
<evidence type="ECO:0000256" key="1">
    <source>
        <dbReference type="SAM" id="MobiDB-lite"/>
    </source>
</evidence>
<reference evidence="2 3" key="1">
    <citation type="submission" date="2023-10" db="EMBL/GenBank/DDBJ databases">
        <title>Genome-Wide Identification Analysis in wild type Solanum Pinnatisectum Reveals Some Genes Defensing Phytophthora Infestans.</title>
        <authorList>
            <person name="Sun C."/>
        </authorList>
    </citation>
    <scope>NUCLEOTIDE SEQUENCE [LARGE SCALE GENOMIC DNA]</scope>
    <source>
        <strain evidence="2">LQN</strain>
        <tissue evidence="2">Leaf</tissue>
    </source>
</reference>
<accession>A0AAV9MQ40</accession>
<feature type="region of interest" description="Disordered" evidence="1">
    <location>
        <begin position="42"/>
        <end position="187"/>
    </location>
</feature>
<feature type="region of interest" description="Disordered" evidence="1">
    <location>
        <begin position="1"/>
        <end position="22"/>
    </location>
</feature>
<keyword evidence="3" id="KW-1185">Reference proteome</keyword>
<evidence type="ECO:0000313" key="2">
    <source>
        <dbReference type="EMBL" id="KAK4740138.1"/>
    </source>
</evidence>
<proteinExistence type="predicted"/>
<comment type="caution">
    <text evidence="2">The sequence shown here is derived from an EMBL/GenBank/DDBJ whole genome shotgun (WGS) entry which is preliminary data.</text>
</comment>
<dbReference type="PANTHER" id="PTHR48302:SF2">
    <property type="entry name" value="DUF1985 DOMAIN-CONTAINING PROTEIN"/>
    <property type="match status" value="1"/>
</dbReference>
<protein>
    <submittedName>
        <fullName evidence="2">Uncharacterized protein</fullName>
    </submittedName>
</protein>
<feature type="compositionally biased region" description="Polar residues" evidence="1">
    <location>
        <begin position="241"/>
        <end position="255"/>
    </location>
</feature>
<dbReference type="AlphaFoldDB" id="A0AAV9MQ40"/>
<dbReference type="PANTHER" id="PTHR48302">
    <property type="entry name" value="ULP1 PROTEASE FAMILY, C-TERMINAL CATALYTIC DOMAIN CONTAINING PROTEIN"/>
    <property type="match status" value="1"/>
</dbReference>